<evidence type="ECO:0000313" key="1">
    <source>
        <dbReference type="EMBL" id="KAJ1193575.1"/>
    </source>
</evidence>
<sequence length="153" mass="17340">MWVIIAVAEIRGRGDVLAVFCTASAKYTPLILALLLIVAQRAPLIIFFSFVERERECRLVRLIGLRTMVTVFPKLKKLSVRIRTSHPPNPCQNQILRRILGPGQARVWIRVEIIHSKDVQIRMVAFVSVPGILCLDVGSCFVRLDDVAIIDFY</sequence>
<keyword evidence="2" id="KW-1185">Reference proteome</keyword>
<dbReference type="AlphaFoldDB" id="A0AAV7UZS3"/>
<protein>
    <submittedName>
        <fullName evidence="1">Uncharacterized protein</fullName>
    </submittedName>
</protein>
<accession>A0AAV7UZS3</accession>
<comment type="caution">
    <text evidence="1">The sequence shown here is derived from an EMBL/GenBank/DDBJ whole genome shotgun (WGS) entry which is preliminary data.</text>
</comment>
<dbReference type="Proteomes" id="UP001066276">
    <property type="component" value="Chromosome 2_2"/>
</dbReference>
<proteinExistence type="predicted"/>
<dbReference type="EMBL" id="JANPWB010000004">
    <property type="protein sequence ID" value="KAJ1193575.1"/>
    <property type="molecule type" value="Genomic_DNA"/>
</dbReference>
<reference evidence="1" key="1">
    <citation type="journal article" date="2022" name="bioRxiv">
        <title>Sequencing and chromosome-scale assembly of the giantPleurodeles waltlgenome.</title>
        <authorList>
            <person name="Brown T."/>
            <person name="Elewa A."/>
            <person name="Iarovenko S."/>
            <person name="Subramanian E."/>
            <person name="Araus A.J."/>
            <person name="Petzold A."/>
            <person name="Susuki M."/>
            <person name="Suzuki K.-i.T."/>
            <person name="Hayashi T."/>
            <person name="Toyoda A."/>
            <person name="Oliveira C."/>
            <person name="Osipova E."/>
            <person name="Leigh N.D."/>
            <person name="Simon A."/>
            <person name="Yun M.H."/>
        </authorList>
    </citation>
    <scope>NUCLEOTIDE SEQUENCE</scope>
    <source>
        <strain evidence="1">20211129_DDA</strain>
        <tissue evidence="1">Liver</tissue>
    </source>
</reference>
<evidence type="ECO:0000313" key="2">
    <source>
        <dbReference type="Proteomes" id="UP001066276"/>
    </source>
</evidence>
<organism evidence="1 2">
    <name type="scientific">Pleurodeles waltl</name>
    <name type="common">Iberian ribbed newt</name>
    <dbReference type="NCBI Taxonomy" id="8319"/>
    <lineage>
        <taxon>Eukaryota</taxon>
        <taxon>Metazoa</taxon>
        <taxon>Chordata</taxon>
        <taxon>Craniata</taxon>
        <taxon>Vertebrata</taxon>
        <taxon>Euteleostomi</taxon>
        <taxon>Amphibia</taxon>
        <taxon>Batrachia</taxon>
        <taxon>Caudata</taxon>
        <taxon>Salamandroidea</taxon>
        <taxon>Salamandridae</taxon>
        <taxon>Pleurodelinae</taxon>
        <taxon>Pleurodeles</taxon>
    </lineage>
</organism>
<gene>
    <name evidence="1" type="ORF">NDU88_002871</name>
</gene>
<name>A0AAV7UZS3_PLEWA</name>